<keyword evidence="1" id="KW-0472">Membrane</keyword>
<feature type="transmembrane region" description="Helical" evidence="1">
    <location>
        <begin position="387"/>
        <end position="408"/>
    </location>
</feature>
<reference evidence="2" key="1">
    <citation type="submission" date="2020-06" db="EMBL/GenBank/DDBJ databases">
        <title>Novel chitinolytic bacterium.</title>
        <authorList>
            <person name="Ungkulpasvich U."/>
            <person name="Kosugi A."/>
            <person name="Uke A."/>
        </authorList>
    </citation>
    <scope>NUCLEOTIDE SEQUENCE</scope>
    <source>
        <strain evidence="2">UUS1-1</strain>
    </source>
</reference>
<keyword evidence="1" id="KW-0812">Transmembrane</keyword>
<feature type="transmembrane region" description="Helical" evidence="1">
    <location>
        <begin position="525"/>
        <end position="548"/>
    </location>
</feature>
<feature type="transmembrane region" description="Helical" evidence="1">
    <location>
        <begin position="420"/>
        <end position="439"/>
    </location>
</feature>
<dbReference type="InterPro" id="IPR017850">
    <property type="entry name" value="Alkaline_phosphatase_core_sf"/>
</dbReference>
<dbReference type="AlphaFoldDB" id="A0A8J6HY97"/>
<sequence length="746" mass="81164">MRWITVVLLLTISLIFFLAQPGWGAAPAKITILLLDRVSLRELTTEAGPFLRARINESACALITTNTAGTRSAGNTHATLGAGAPALSDLEGGLALNADETWMGVTAGLLYQQLTGGQNFPAGQVFLPRLPEAFRLNFSPVRTAVPCLLGQVLHENQLRTAVIGNADPAPPAEGISAYTPNRFAPWLAANHRGLVDYGDVGHRTLQPGAGPLPWETNYQYLLAKYQEFKEKADLLVLELGDFARLETMAPYLFDRQITAEKERLFSRLDRFFQTLWPLLDLEQEIVILLTPTPSLANLKQGSYLTPCFIWGKGYPAGFLSSPTTRHPGLVANVDFAPTIFHLFNLETPAHTWGRAMTAGHKGTLPGLLRFETKLNTIGRFRRQVLPVFLNAVAFCLPLTFLAVTLMRLPAMHPTRPLRTYLRLLVIFLSAQPAALHLASQLPCSTIPGFVGATLGLALVLTILSELLSRLSLGQTKTARLPSVPTTTSLFPLVSLAILTPIGASGKPALLPASVLGHDPMLGARFYGIGNELSGLFLGSLLGALLWYYSQNRTQPRRWAAVVFLAAVIMLSPPQLGANFGAGLTAMTITMALFLAHRPRKSFSARQLLVGLFILFLFALLLLAFDYLFAQPEQQSHFGLLLAGFKRRGFAALSEVVRRKLQVNLRLLGSRWTFLFLSAVLTFTGSFLAANRPFPADLFVVAFLGGGVGLLANDSGLVFAALFFYPLATTGLLLMLAKTGANIKNKK</sequence>
<feature type="transmembrane region" description="Helical" evidence="1">
    <location>
        <begin position="488"/>
        <end position="505"/>
    </location>
</feature>
<dbReference type="EMBL" id="JAAKDE010000001">
    <property type="protein sequence ID" value="MBA2132056.1"/>
    <property type="molecule type" value="Genomic_DNA"/>
</dbReference>
<feature type="transmembrane region" description="Helical" evidence="1">
    <location>
        <begin position="555"/>
        <end position="571"/>
    </location>
</feature>
<keyword evidence="1" id="KW-1133">Transmembrane helix</keyword>
<feature type="transmembrane region" description="Helical" evidence="1">
    <location>
        <begin position="717"/>
        <end position="736"/>
    </location>
</feature>
<keyword evidence="3" id="KW-1185">Reference proteome</keyword>
<feature type="transmembrane region" description="Helical" evidence="1">
    <location>
        <begin position="671"/>
        <end position="688"/>
    </location>
</feature>
<evidence type="ECO:0000313" key="3">
    <source>
        <dbReference type="Proteomes" id="UP000657177"/>
    </source>
</evidence>
<feature type="transmembrane region" description="Helical" evidence="1">
    <location>
        <begin position="445"/>
        <end position="467"/>
    </location>
</feature>
<organism evidence="2 3">
    <name type="scientific">Capillibacterium thermochitinicola</name>
    <dbReference type="NCBI Taxonomy" id="2699427"/>
    <lineage>
        <taxon>Bacteria</taxon>
        <taxon>Bacillati</taxon>
        <taxon>Bacillota</taxon>
        <taxon>Capillibacterium</taxon>
    </lineage>
</organism>
<dbReference type="SUPFAM" id="SSF53649">
    <property type="entry name" value="Alkaline phosphatase-like"/>
    <property type="match status" value="1"/>
</dbReference>
<dbReference type="Proteomes" id="UP000657177">
    <property type="component" value="Unassembled WGS sequence"/>
</dbReference>
<dbReference type="RefSeq" id="WP_181338490.1">
    <property type="nucleotide sequence ID" value="NZ_JAAKDE010000001.1"/>
</dbReference>
<gene>
    <name evidence="2" type="ORF">G5B42_00560</name>
</gene>
<accession>A0A8J6HY97</accession>
<evidence type="ECO:0000313" key="2">
    <source>
        <dbReference type="EMBL" id="MBA2132056.1"/>
    </source>
</evidence>
<comment type="caution">
    <text evidence="2">The sequence shown here is derived from an EMBL/GenBank/DDBJ whole genome shotgun (WGS) entry which is preliminary data.</text>
</comment>
<protein>
    <submittedName>
        <fullName evidence="2">Uncharacterized protein</fullName>
    </submittedName>
</protein>
<evidence type="ECO:0000256" key="1">
    <source>
        <dbReference type="SAM" id="Phobius"/>
    </source>
</evidence>
<name>A0A8J6HY97_9FIRM</name>
<feature type="transmembrane region" description="Helical" evidence="1">
    <location>
        <begin position="607"/>
        <end position="629"/>
    </location>
</feature>
<proteinExistence type="predicted"/>